<evidence type="ECO:0000313" key="3">
    <source>
        <dbReference type="Proteomes" id="UP000075391"/>
    </source>
</evidence>
<feature type="signal peptide" evidence="1">
    <location>
        <begin position="1"/>
        <end position="29"/>
    </location>
</feature>
<dbReference type="OrthoDB" id="5290928at2"/>
<protein>
    <recommendedName>
        <fullName evidence="4">Lipoprotein</fullName>
    </recommendedName>
</protein>
<name>A0A150WUL9_BDEBC</name>
<sequence length="249" mass="27065">MKNSKQLLTTILVLTATALLTACGSSNTAGSSDFSSRVVDTGTSSSTKSVAYCNQRSANDITAKLKAYTDNSNYVRMDFVYARLTSLPATFKSDSSYISMWKWLANSSGSTQLDNTPLQFIIVHPTTGQALTGWMKTMRWSDVATVASALGVTDPQTFFSAVNILVDLKDTQGEYDVLKVTNYDLSTNKSLNALDILLPAFYANPADYALESTGTARAGVLKNLHPFASYLNQGYTTSQFVSMANNYCF</sequence>
<dbReference type="EMBL" id="LUKF01000003">
    <property type="protein sequence ID" value="KYG70096.1"/>
    <property type="molecule type" value="Genomic_DNA"/>
</dbReference>
<evidence type="ECO:0000256" key="1">
    <source>
        <dbReference type="SAM" id="SignalP"/>
    </source>
</evidence>
<organism evidence="2 3">
    <name type="scientific">Bdellovibrio bacteriovorus</name>
    <dbReference type="NCBI Taxonomy" id="959"/>
    <lineage>
        <taxon>Bacteria</taxon>
        <taxon>Pseudomonadati</taxon>
        <taxon>Bdellovibrionota</taxon>
        <taxon>Bdellovibrionia</taxon>
        <taxon>Bdellovibrionales</taxon>
        <taxon>Pseudobdellovibrionaceae</taxon>
        <taxon>Bdellovibrio</taxon>
    </lineage>
</organism>
<dbReference type="RefSeq" id="WP_063243009.1">
    <property type="nucleotide sequence ID" value="NZ_CP168967.1"/>
</dbReference>
<proteinExistence type="predicted"/>
<evidence type="ECO:0008006" key="4">
    <source>
        <dbReference type="Google" id="ProtNLM"/>
    </source>
</evidence>
<comment type="caution">
    <text evidence="2">The sequence shown here is derived from an EMBL/GenBank/DDBJ whole genome shotgun (WGS) entry which is preliminary data.</text>
</comment>
<reference evidence="2 3" key="1">
    <citation type="submission" date="2016-03" db="EMBL/GenBank/DDBJ databases">
        <authorList>
            <person name="Ploux O."/>
        </authorList>
    </citation>
    <scope>NUCLEOTIDE SEQUENCE [LARGE SCALE GENOMIC DNA]</scope>
    <source>
        <strain evidence="2 3">BER2</strain>
    </source>
</reference>
<accession>A0A150WUL9</accession>
<dbReference type="PROSITE" id="PS51257">
    <property type="entry name" value="PROKAR_LIPOPROTEIN"/>
    <property type="match status" value="1"/>
</dbReference>
<dbReference type="AlphaFoldDB" id="A0A150WUL9"/>
<keyword evidence="1" id="KW-0732">Signal</keyword>
<gene>
    <name evidence="2" type="ORF">AZI85_15535</name>
</gene>
<evidence type="ECO:0000313" key="2">
    <source>
        <dbReference type="EMBL" id="KYG70096.1"/>
    </source>
</evidence>
<dbReference type="Proteomes" id="UP000075391">
    <property type="component" value="Unassembled WGS sequence"/>
</dbReference>
<feature type="chain" id="PRO_5007573807" description="Lipoprotein" evidence="1">
    <location>
        <begin position="30"/>
        <end position="249"/>
    </location>
</feature>